<reference evidence="2" key="1">
    <citation type="submission" date="2016-10" db="EMBL/GenBank/DDBJ databases">
        <authorList>
            <person name="Varghese N."/>
            <person name="Submissions S."/>
        </authorList>
    </citation>
    <scope>NUCLEOTIDE SEQUENCE [LARGE SCALE GENOMIC DNA]</scope>
    <source>
        <strain evidence="2">CGMCC 1.11012</strain>
    </source>
</reference>
<keyword evidence="2" id="KW-1185">Reference proteome</keyword>
<gene>
    <name evidence="1" type="ORF">SAMN05216192_13715</name>
</gene>
<sequence>MKKEHLYLKRLTGMFSESPLLMDVFRRARFLEPLPYYVGAGYLVQTVWNQLTGRPAEYGISDIDLVYFDPSDLSFEAESEQIAEGRKQFNGVPVPLDIKNQARVHLWYEDKFGIRLQPYSSLEAAIDSWPTTVTSLGARLEPSGEWRIYAPFGLADLYSLTVRPNKALISKALYRSKTEKWHSKWPELQIIPWEDSSG</sequence>
<dbReference type="PANTHER" id="PTHR39166">
    <property type="entry name" value="BLL1166 PROTEIN"/>
    <property type="match status" value="1"/>
</dbReference>
<name>A0A1G9AMD8_9BACL</name>
<organism evidence="1 2">
    <name type="scientific">Paenibacillus typhae</name>
    <dbReference type="NCBI Taxonomy" id="1174501"/>
    <lineage>
        <taxon>Bacteria</taxon>
        <taxon>Bacillati</taxon>
        <taxon>Bacillota</taxon>
        <taxon>Bacilli</taxon>
        <taxon>Bacillales</taxon>
        <taxon>Paenibacillaceae</taxon>
        <taxon>Paenibacillus</taxon>
    </lineage>
</organism>
<dbReference type="Proteomes" id="UP000199050">
    <property type="component" value="Unassembled WGS sequence"/>
</dbReference>
<dbReference type="PANTHER" id="PTHR39166:SF1">
    <property type="entry name" value="BLL1166 PROTEIN"/>
    <property type="match status" value="1"/>
</dbReference>
<dbReference type="AlphaFoldDB" id="A0A1G9AMD8"/>
<dbReference type="Pfam" id="PF06042">
    <property type="entry name" value="NTP_transf_6"/>
    <property type="match status" value="1"/>
</dbReference>
<dbReference type="EMBL" id="FNDX01000037">
    <property type="protein sequence ID" value="SDK28549.1"/>
    <property type="molecule type" value="Genomic_DNA"/>
</dbReference>
<dbReference type="InterPro" id="IPR009267">
    <property type="entry name" value="NTP_transf_6"/>
</dbReference>
<proteinExistence type="predicted"/>
<evidence type="ECO:0000313" key="2">
    <source>
        <dbReference type="Proteomes" id="UP000199050"/>
    </source>
</evidence>
<accession>A0A1G9AMD8</accession>
<dbReference type="RefSeq" id="WP_244157822.1">
    <property type="nucleotide sequence ID" value="NZ_CBCSKY010000037.1"/>
</dbReference>
<protein>
    <recommendedName>
        <fullName evidence="3">Nucleotidyltransferase</fullName>
    </recommendedName>
</protein>
<evidence type="ECO:0008006" key="3">
    <source>
        <dbReference type="Google" id="ProtNLM"/>
    </source>
</evidence>
<evidence type="ECO:0000313" key="1">
    <source>
        <dbReference type="EMBL" id="SDK28549.1"/>
    </source>
</evidence>